<sequence>MFSSLVDCHNCDYRDSGSPFFQLKFKETGFLRSLPVSLIWQRTCTRWKELPVECVDEDSGPYEIVELCGSKFSGTSEIVELYESRLRHYRYRTRCCICSYGSSI</sequence>
<organism evidence="1 2">
    <name type="scientific">Solanum commersonii</name>
    <name type="common">Commerson's wild potato</name>
    <name type="synonym">Commerson's nightshade</name>
    <dbReference type="NCBI Taxonomy" id="4109"/>
    <lineage>
        <taxon>Eukaryota</taxon>
        <taxon>Viridiplantae</taxon>
        <taxon>Streptophyta</taxon>
        <taxon>Embryophyta</taxon>
        <taxon>Tracheophyta</taxon>
        <taxon>Spermatophyta</taxon>
        <taxon>Magnoliopsida</taxon>
        <taxon>eudicotyledons</taxon>
        <taxon>Gunneridae</taxon>
        <taxon>Pentapetalae</taxon>
        <taxon>asterids</taxon>
        <taxon>lamiids</taxon>
        <taxon>Solanales</taxon>
        <taxon>Solanaceae</taxon>
        <taxon>Solanoideae</taxon>
        <taxon>Solaneae</taxon>
        <taxon>Solanum</taxon>
    </lineage>
</organism>
<dbReference type="AlphaFoldDB" id="A0A9J5XY56"/>
<evidence type="ECO:0000313" key="1">
    <source>
        <dbReference type="EMBL" id="KAG5592821.1"/>
    </source>
</evidence>
<proteinExistence type="predicted"/>
<protein>
    <submittedName>
        <fullName evidence="1">Uncharacterized protein</fullName>
    </submittedName>
</protein>
<dbReference type="EMBL" id="JACXVP010000008">
    <property type="protein sequence ID" value="KAG5592821.1"/>
    <property type="molecule type" value="Genomic_DNA"/>
</dbReference>
<comment type="caution">
    <text evidence="1">The sequence shown here is derived from an EMBL/GenBank/DDBJ whole genome shotgun (WGS) entry which is preliminary data.</text>
</comment>
<keyword evidence="2" id="KW-1185">Reference proteome</keyword>
<reference evidence="1 2" key="1">
    <citation type="submission" date="2020-09" db="EMBL/GenBank/DDBJ databases">
        <title>De no assembly of potato wild relative species, Solanum commersonii.</title>
        <authorList>
            <person name="Cho K."/>
        </authorList>
    </citation>
    <scope>NUCLEOTIDE SEQUENCE [LARGE SCALE GENOMIC DNA]</scope>
    <source>
        <strain evidence="1">LZ3.2</strain>
        <tissue evidence="1">Leaf</tissue>
    </source>
</reference>
<dbReference type="Proteomes" id="UP000824120">
    <property type="component" value="Chromosome 8"/>
</dbReference>
<gene>
    <name evidence="1" type="ORF">H5410_043335</name>
</gene>
<accession>A0A9J5XY56</accession>
<evidence type="ECO:0000313" key="2">
    <source>
        <dbReference type="Proteomes" id="UP000824120"/>
    </source>
</evidence>
<name>A0A9J5XY56_SOLCO</name>